<evidence type="ECO:0000313" key="3">
    <source>
        <dbReference type="Proteomes" id="UP000053617"/>
    </source>
</evidence>
<dbReference type="InterPro" id="IPR002575">
    <property type="entry name" value="Aminoglycoside_PTrfase"/>
</dbReference>
<name>A0A0D2JC13_9EURO</name>
<evidence type="ECO:0000259" key="1">
    <source>
        <dbReference type="Pfam" id="PF01636"/>
    </source>
</evidence>
<reference evidence="2 3" key="1">
    <citation type="submission" date="2015-01" db="EMBL/GenBank/DDBJ databases">
        <title>The Genome Sequence of Rhinocladiella mackenzie CBS 650.93.</title>
        <authorList>
            <consortium name="The Broad Institute Genomics Platform"/>
            <person name="Cuomo C."/>
            <person name="de Hoog S."/>
            <person name="Gorbushina A."/>
            <person name="Stielow B."/>
            <person name="Teixiera M."/>
            <person name="Abouelleil A."/>
            <person name="Chapman S.B."/>
            <person name="Priest M."/>
            <person name="Young S.K."/>
            <person name="Wortman J."/>
            <person name="Nusbaum C."/>
            <person name="Birren B."/>
        </authorList>
    </citation>
    <scope>NUCLEOTIDE SEQUENCE [LARGE SCALE GENOMIC DNA]</scope>
    <source>
        <strain evidence="2 3">CBS 650.93</strain>
    </source>
</reference>
<dbReference type="Proteomes" id="UP000053617">
    <property type="component" value="Unassembled WGS sequence"/>
</dbReference>
<dbReference type="InterPro" id="IPR041726">
    <property type="entry name" value="ACAD10_11_N"/>
</dbReference>
<proteinExistence type="predicted"/>
<dbReference type="PANTHER" id="PTHR47829:SF1">
    <property type="entry name" value="HAD FAMILY PHOSPHATASE"/>
    <property type="match status" value="1"/>
</dbReference>
<dbReference type="HOGENOM" id="CLU_007526_0_2_1"/>
<feature type="domain" description="Aminoglycoside phosphotransferase" evidence="1">
    <location>
        <begin position="14"/>
        <end position="243"/>
    </location>
</feature>
<dbReference type="GeneID" id="25292682"/>
<accession>A0A0D2JC13</accession>
<dbReference type="AlphaFoldDB" id="A0A0D2JC13"/>
<dbReference type="PANTHER" id="PTHR47829">
    <property type="entry name" value="HYDROLASE, PUTATIVE (AFU_ORTHOLOGUE AFUA_1G12880)-RELATED"/>
    <property type="match status" value="1"/>
</dbReference>
<dbReference type="SUPFAM" id="SSF56112">
    <property type="entry name" value="Protein kinase-like (PK-like)"/>
    <property type="match status" value="1"/>
</dbReference>
<dbReference type="Gene3D" id="3.90.1200.10">
    <property type="match status" value="1"/>
</dbReference>
<dbReference type="EMBL" id="KN847477">
    <property type="protein sequence ID" value="KIX06635.1"/>
    <property type="molecule type" value="Genomic_DNA"/>
</dbReference>
<evidence type="ECO:0000313" key="2">
    <source>
        <dbReference type="EMBL" id="KIX06635.1"/>
    </source>
</evidence>
<dbReference type="STRING" id="1442369.A0A0D2JC13"/>
<dbReference type="InterPro" id="IPR011009">
    <property type="entry name" value="Kinase-like_dom_sf"/>
</dbReference>
<sequence>MVGQARLTNFTALLQFSLGQSNPTYLVEAADGRKDVLPKKPPGKIVSSTAHRVSREFRILRALEQTDVPTPKVYTLCEDDGVIGTHFYIMQYIEGRHIEEPHIPGVSPEERTEMYDHDHDAIRTLARLHRLDFSRLGLAGFGRHHGFYDRQIKTLKHVSDSQACVVDVHTKRAVGGLPHLDEMTRFFSDPSKQPRDRSCLVHGDFKIDNLIFHKTEPRVIGVLDWEMATIGHPLSDAIRATSSPTGGPMALPTQGQILKWYFEETGYDVSHDLTRGTAFAGFRCAVIMQGVSARLAQGQASGKNAIIYRSQISPYTEWALSPIHRLQQRAERVKL</sequence>
<protein>
    <submittedName>
        <fullName evidence="2">Rhinocladiella mackenziei CBS 650.93 unplaced genomic scaffold supercont1.3, whole genome shotgun sequence</fullName>
    </submittedName>
</protein>
<dbReference type="InterPro" id="IPR052898">
    <property type="entry name" value="ACAD10-like"/>
</dbReference>
<dbReference type="RefSeq" id="XP_013273771.1">
    <property type="nucleotide sequence ID" value="XM_013418317.1"/>
</dbReference>
<dbReference type="Pfam" id="PF01636">
    <property type="entry name" value="APH"/>
    <property type="match status" value="1"/>
</dbReference>
<gene>
    <name evidence="2" type="ORF">Z518_04611</name>
</gene>
<keyword evidence="3" id="KW-1185">Reference proteome</keyword>
<dbReference type="OrthoDB" id="191037at2759"/>
<dbReference type="CDD" id="cd05154">
    <property type="entry name" value="ACAD10_11_N-like"/>
    <property type="match status" value="1"/>
</dbReference>
<dbReference type="Gene3D" id="3.30.200.20">
    <property type="entry name" value="Phosphorylase Kinase, domain 1"/>
    <property type="match status" value="1"/>
</dbReference>
<organism evidence="2 3">
    <name type="scientific">Rhinocladiella mackenziei CBS 650.93</name>
    <dbReference type="NCBI Taxonomy" id="1442369"/>
    <lineage>
        <taxon>Eukaryota</taxon>
        <taxon>Fungi</taxon>
        <taxon>Dikarya</taxon>
        <taxon>Ascomycota</taxon>
        <taxon>Pezizomycotina</taxon>
        <taxon>Eurotiomycetes</taxon>
        <taxon>Chaetothyriomycetidae</taxon>
        <taxon>Chaetothyriales</taxon>
        <taxon>Herpotrichiellaceae</taxon>
        <taxon>Rhinocladiella</taxon>
    </lineage>
</organism>
<dbReference type="VEuPathDB" id="FungiDB:Z518_04611"/>